<accession>A0A561WN28</accession>
<proteinExistence type="predicted"/>
<comment type="caution">
    <text evidence="1">The sequence shown here is derived from an EMBL/GenBank/DDBJ whole genome shotgun (WGS) entry which is preliminary data.</text>
</comment>
<dbReference type="Gene3D" id="3.40.50.450">
    <property type="match status" value="1"/>
</dbReference>
<dbReference type="RefSeq" id="WP_122980825.1">
    <property type="nucleotide sequence ID" value="NZ_BOMX01000007.1"/>
</dbReference>
<protein>
    <submittedName>
        <fullName evidence="1">Uncharacterized protein</fullName>
    </submittedName>
</protein>
<gene>
    <name evidence="1" type="ORF">FHX34_101242</name>
</gene>
<sequence length="165" mass="17829">MIRIGVTGHIGLEPSARRLIRSAIVAELRRHRPVHGVTCLADGADRIFAEAVRACRGTFEAVLPVPEIGAAPEEDRDLRELLRRATDVTRLTVPGRPELSYEAASREVVDRSDLLIAVWDGSPAGVRGGTAETVAYAVSRGKRVQRIWPEGARRLSVPAVAVPVG</sequence>
<dbReference type="SUPFAM" id="SSF102405">
    <property type="entry name" value="MCP/YpsA-like"/>
    <property type="match status" value="1"/>
</dbReference>
<organism evidence="1 2">
    <name type="scientific">Actinoplanes teichomyceticus</name>
    <dbReference type="NCBI Taxonomy" id="1867"/>
    <lineage>
        <taxon>Bacteria</taxon>
        <taxon>Bacillati</taxon>
        <taxon>Actinomycetota</taxon>
        <taxon>Actinomycetes</taxon>
        <taxon>Micromonosporales</taxon>
        <taxon>Micromonosporaceae</taxon>
        <taxon>Actinoplanes</taxon>
    </lineage>
</organism>
<keyword evidence="2" id="KW-1185">Reference proteome</keyword>
<reference evidence="1 2" key="1">
    <citation type="submission" date="2019-06" db="EMBL/GenBank/DDBJ databases">
        <title>Sequencing the genomes of 1000 actinobacteria strains.</title>
        <authorList>
            <person name="Klenk H.-P."/>
        </authorList>
    </citation>
    <scope>NUCLEOTIDE SEQUENCE [LARGE SCALE GENOMIC DNA]</scope>
    <source>
        <strain evidence="1 2">DSM 43866</strain>
    </source>
</reference>
<evidence type="ECO:0000313" key="2">
    <source>
        <dbReference type="Proteomes" id="UP000320239"/>
    </source>
</evidence>
<dbReference type="OrthoDB" id="3231229at2"/>
<dbReference type="EMBL" id="VIWY01000001">
    <property type="protein sequence ID" value="TWG25276.1"/>
    <property type="molecule type" value="Genomic_DNA"/>
</dbReference>
<name>A0A561WN28_ACTTI</name>
<dbReference type="Proteomes" id="UP000320239">
    <property type="component" value="Unassembled WGS sequence"/>
</dbReference>
<dbReference type="AlphaFoldDB" id="A0A561WN28"/>
<evidence type="ECO:0000313" key="1">
    <source>
        <dbReference type="EMBL" id="TWG25276.1"/>
    </source>
</evidence>